<dbReference type="Pfam" id="PF00450">
    <property type="entry name" value="Peptidase_S10"/>
    <property type="match status" value="1"/>
</dbReference>
<dbReference type="SUPFAM" id="SSF53474">
    <property type="entry name" value="alpha/beta-Hydrolases"/>
    <property type="match status" value="1"/>
</dbReference>
<dbReference type="InterPro" id="IPR018202">
    <property type="entry name" value="Ser_caboxypep_ser_AS"/>
</dbReference>
<sequence>MQHLRKALKTTAAARSRCASMFGNLYEIGPQVVAPTLELLPWRGAWNRIFGLLFIDQPIGTGFSISGQRRIPLEEMGVATDLYLGLQSFYETHAYLARRPLIIAGESYAGKYVPSIGHFILQVSQQLGGARGRNSHLEHQRTLPEEALQAGKPRFHLAGLAIGDGLTHPELQVLVHGDAAHYAGVIDIKEQTKAMQIQLDIVQLIDAGLWASAHARREALLDYITRAGGLATLMDYRRTHDYDSDKLVDKYLNQPEVKDALGAAQHVRFESCSDHIGAILGPDVMKSVMFLLPDILKSVPLLLYQGQFDLLDGPPACERWLGELIWSGAAAFSAASRQVWRVQESPAFLNATWQPGSHATSLHMESPCCEAGAASNSFDQQHVEGSWSQESEACNALTANLLSTHGPVAGYWKKADSLTHVILKNSGHMVPRDQPGNALAMIEAWALDALQWQSMQPAAH</sequence>
<evidence type="ECO:0000256" key="1">
    <source>
        <dbReference type="ARBA" id="ARBA00009431"/>
    </source>
</evidence>
<dbReference type="Proteomes" id="UP001485043">
    <property type="component" value="Unassembled WGS sequence"/>
</dbReference>
<dbReference type="GO" id="GO:0004185">
    <property type="term" value="F:serine-type carboxypeptidase activity"/>
    <property type="evidence" value="ECO:0007669"/>
    <property type="project" value="UniProtKB-UniRule"/>
</dbReference>
<evidence type="ECO:0000256" key="2">
    <source>
        <dbReference type="RuleBase" id="RU361156"/>
    </source>
</evidence>
<gene>
    <name evidence="3" type="ORF">WJX84_003961</name>
</gene>
<protein>
    <recommendedName>
        <fullName evidence="2">Carboxypeptidase</fullName>
        <ecNumber evidence="2">3.4.16.-</ecNumber>
    </recommendedName>
</protein>
<dbReference type="PROSITE" id="PS00131">
    <property type="entry name" value="CARBOXYPEPT_SER_SER"/>
    <property type="match status" value="1"/>
</dbReference>
<dbReference type="GO" id="GO:0006508">
    <property type="term" value="P:proteolysis"/>
    <property type="evidence" value="ECO:0007669"/>
    <property type="project" value="UniProtKB-KW"/>
</dbReference>
<dbReference type="InterPro" id="IPR001563">
    <property type="entry name" value="Peptidase_S10"/>
</dbReference>
<name>A0AAW1THD5_9CHLO</name>
<dbReference type="Gene3D" id="3.40.50.1820">
    <property type="entry name" value="alpha/beta hydrolase"/>
    <property type="match status" value="1"/>
</dbReference>
<organism evidence="3 4">
    <name type="scientific">Apatococcus fuscideae</name>
    <dbReference type="NCBI Taxonomy" id="2026836"/>
    <lineage>
        <taxon>Eukaryota</taxon>
        <taxon>Viridiplantae</taxon>
        <taxon>Chlorophyta</taxon>
        <taxon>core chlorophytes</taxon>
        <taxon>Trebouxiophyceae</taxon>
        <taxon>Chlorellales</taxon>
        <taxon>Chlorellaceae</taxon>
        <taxon>Apatococcus</taxon>
    </lineage>
</organism>
<dbReference type="PRINTS" id="PR00724">
    <property type="entry name" value="CRBOXYPTASEC"/>
</dbReference>
<keyword evidence="2" id="KW-0378">Hydrolase</keyword>
<keyword evidence="2" id="KW-0645">Protease</keyword>
<comment type="similarity">
    <text evidence="1 2">Belongs to the peptidase S10 family.</text>
</comment>
<evidence type="ECO:0000313" key="3">
    <source>
        <dbReference type="EMBL" id="KAK9867916.1"/>
    </source>
</evidence>
<dbReference type="PANTHER" id="PTHR11802">
    <property type="entry name" value="SERINE PROTEASE FAMILY S10 SERINE CARBOXYPEPTIDASE"/>
    <property type="match status" value="1"/>
</dbReference>
<reference evidence="3 4" key="1">
    <citation type="journal article" date="2024" name="Nat. Commun.">
        <title>Phylogenomics reveals the evolutionary origins of lichenization in chlorophyte algae.</title>
        <authorList>
            <person name="Puginier C."/>
            <person name="Libourel C."/>
            <person name="Otte J."/>
            <person name="Skaloud P."/>
            <person name="Haon M."/>
            <person name="Grisel S."/>
            <person name="Petersen M."/>
            <person name="Berrin J.G."/>
            <person name="Delaux P.M."/>
            <person name="Dal Grande F."/>
            <person name="Keller J."/>
        </authorList>
    </citation>
    <scope>NUCLEOTIDE SEQUENCE [LARGE SCALE GENOMIC DNA]</scope>
    <source>
        <strain evidence="3 4">SAG 2523</strain>
    </source>
</reference>
<dbReference type="InterPro" id="IPR029058">
    <property type="entry name" value="AB_hydrolase_fold"/>
</dbReference>
<dbReference type="AlphaFoldDB" id="A0AAW1THD5"/>
<keyword evidence="4" id="KW-1185">Reference proteome</keyword>
<evidence type="ECO:0000313" key="4">
    <source>
        <dbReference type="Proteomes" id="UP001485043"/>
    </source>
</evidence>
<accession>A0AAW1THD5</accession>
<proteinExistence type="inferred from homology"/>
<dbReference type="PANTHER" id="PTHR11802:SF449">
    <property type="entry name" value="CARBOXYPEPTIDASE"/>
    <property type="match status" value="1"/>
</dbReference>
<dbReference type="EMBL" id="JALJOV010000055">
    <property type="protein sequence ID" value="KAK9867916.1"/>
    <property type="molecule type" value="Genomic_DNA"/>
</dbReference>
<dbReference type="EC" id="3.4.16.-" evidence="2"/>
<keyword evidence="2" id="KW-0121">Carboxypeptidase</keyword>
<comment type="caution">
    <text evidence="3">The sequence shown here is derived from an EMBL/GenBank/DDBJ whole genome shotgun (WGS) entry which is preliminary data.</text>
</comment>